<name>A0A510PHF8_MICAE</name>
<organism evidence="1 2">
    <name type="scientific">Microcystis aeruginosa 11-30S32</name>
    <dbReference type="NCBI Taxonomy" id="2358142"/>
    <lineage>
        <taxon>Bacteria</taxon>
        <taxon>Bacillati</taxon>
        <taxon>Cyanobacteriota</taxon>
        <taxon>Cyanophyceae</taxon>
        <taxon>Oscillatoriophycideae</taxon>
        <taxon>Chroococcales</taxon>
        <taxon>Microcystaceae</taxon>
        <taxon>Microcystis</taxon>
    </lineage>
</organism>
<evidence type="ECO:0000313" key="2">
    <source>
        <dbReference type="Proteomes" id="UP000321223"/>
    </source>
</evidence>
<comment type="caution">
    <text evidence="1">The sequence shown here is derived from an EMBL/GenBank/DDBJ whole genome shotgun (WGS) entry which is preliminary data.</text>
</comment>
<accession>A0A510PHF8</accession>
<protein>
    <recommendedName>
        <fullName evidence="3">Transposase</fullName>
    </recommendedName>
</protein>
<gene>
    <name evidence="1" type="ORF">MAE30S32_18740</name>
</gene>
<reference evidence="1 2" key="1">
    <citation type="journal article" date="2019" name="Appl. Environ. Microbiol.">
        <title>Co-occurrence of broad and narrow host-range viruses infecting the toxic bloom-forming cyanobacterium Microcystis aeruginosa.</title>
        <authorList>
            <person name="Morimoto D."/>
            <person name="Tominaga K."/>
            <person name="Nishimura Y."/>
            <person name="Yoshida N."/>
            <person name="Kimura S."/>
            <person name="Sako Y."/>
            <person name="Yoshida T."/>
        </authorList>
    </citation>
    <scope>NUCLEOTIDE SEQUENCE [LARGE SCALE GENOMIC DNA]</scope>
    <source>
        <strain evidence="1 2">11-30S32</strain>
    </source>
</reference>
<dbReference type="AlphaFoldDB" id="A0A510PHF8"/>
<sequence length="87" mass="9738">MEAAISCCEGWSEPQVENFITYLNKHKHRIVNYGYLQAEGISIGSGSVESKIKQIAHRLKITGASWESGNVPQVLRHRCAYLNGCLF</sequence>
<evidence type="ECO:0008006" key="3">
    <source>
        <dbReference type="Google" id="ProtNLM"/>
    </source>
</evidence>
<proteinExistence type="predicted"/>
<evidence type="ECO:0000313" key="1">
    <source>
        <dbReference type="EMBL" id="GCA93222.1"/>
    </source>
</evidence>
<dbReference type="EMBL" id="BHVU01000093">
    <property type="protein sequence ID" value="GCA93222.1"/>
    <property type="molecule type" value="Genomic_DNA"/>
</dbReference>
<dbReference type="Proteomes" id="UP000321223">
    <property type="component" value="Unassembled WGS sequence"/>
</dbReference>